<dbReference type="InterPro" id="IPR001789">
    <property type="entry name" value="Sig_transdc_resp-reg_receiver"/>
</dbReference>
<sequence length="207" mass="22963">MPIFKRNRIRHGELDGAAEALRSPRRLRLLLVDENPTARAVVARRLSHLNYDVVLAENGFIALNLLVTRPVDIILVDMGLTMLPAVGMMQKIRAANLAGNACFVMIAGRLDSQSTVEALAAGADDHVVKPFDFDVLDARLRHLCQRAEQVGALTRHNAELDARIARRAVELGETREALREMQLDRARLVCSIQALHDEVERLHAAQG</sequence>
<feature type="domain" description="Response regulatory" evidence="3">
    <location>
        <begin position="28"/>
        <end position="144"/>
    </location>
</feature>
<dbReference type="EMBL" id="AP018817">
    <property type="protein sequence ID" value="BBF67831.1"/>
    <property type="molecule type" value="Genomic_DNA"/>
</dbReference>
<dbReference type="SMART" id="SM00448">
    <property type="entry name" value="REC"/>
    <property type="match status" value="1"/>
</dbReference>
<reference evidence="4" key="1">
    <citation type="submission" date="2018-07" db="EMBL/GenBank/DDBJ databases">
        <title>Complete genome sequence of Sphingomonas bisphenolicum strain AO1, a bisphenol A degradative bacterium isolated from Japanese farm field.</title>
        <authorList>
            <person name="Murakami M."/>
            <person name="Koh M."/>
            <person name="Koba S."/>
            <person name="Matsumura Y."/>
        </authorList>
    </citation>
    <scope>NUCLEOTIDE SEQUENCE</scope>
    <source>
        <strain evidence="4">AO1</strain>
    </source>
</reference>
<dbReference type="SUPFAM" id="SSF52172">
    <property type="entry name" value="CheY-like"/>
    <property type="match status" value="1"/>
</dbReference>
<dbReference type="PANTHER" id="PTHR44591">
    <property type="entry name" value="STRESS RESPONSE REGULATOR PROTEIN 1"/>
    <property type="match status" value="1"/>
</dbReference>
<organism evidence="4 5">
    <name type="scientific">Sphingomonas bisphenolicum</name>
    <dbReference type="NCBI Taxonomy" id="296544"/>
    <lineage>
        <taxon>Bacteria</taxon>
        <taxon>Pseudomonadati</taxon>
        <taxon>Pseudomonadota</taxon>
        <taxon>Alphaproteobacteria</taxon>
        <taxon>Sphingomonadales</taxon>
        <taxon>Sphingomonadaceae</taxon>
        <taxon>Sphingomonas</taxon>
    </lineage>
</organism>
<keyword evidence="5" id="KW-1185">Reference proteome</keyword>
<evidence type="ECO:0000256" key="1">
    <source>
        <dbReference type="ARBA" id="ARBA00022553"/>
    </source>
</evidence>
<dbReference type="InterPro" id="IPR050595">
    <property type="entry name" value="Bact_response_regulator"/>
</dbReference>
<evidence type="ECO:0000313" key="4">
    <source>
        <dbReference type="EMBL" id="BBF67831.1"/>
    </source>
</evidence>
<evidence type="ECO:0000259" key="3">
    <source>
        <dbReference type="PROSITE" id="PS50110"/>
    </source>
</evidence>
<dbReference type="Gene3D" id="3.40.50.2300">
    <property type="match status" value="1"/>
</dbReference>
<keyword evidence="1 2" id="KW-0597">Phosphoprotein</keyword>
<dbReference type="PROSITE" id="PS50110">
    <property type="entry name" value="RESPONSE_REGULATORY"/>
    <property type="match status" value="1"/>
</dbReference>
<proteinExistence type="predicted"/>
<dbReference type="Proteomes" id="UP001059971">
    <property type="component" value="Chromosome 1"/>
</dbReference>
<feature type="modified residue" description="4-aspartylphosphate" evidence="2">
    <location>
        <position position="77"/>
    </location>
</feature>
<evidence type="ECO:0000256" key="2">
    <source>
        <dbReference type="PROSITE-ProRule" id="PRU00169"/>
    </source>
</evidence>
<name>A0ABM7FYU6_9SPHN</name>
<accession>A0ABM7FYU6</accession>
<dbReference type="RefSeq" id="WP_261935479.1">
    <property type="nucleotide sequence ID" value="NZ_AP018817.1"/>
</dbReference>
<dbReference type="PANTHER" id="PTHR44591:SF3">
    <property type="entry name" value="RESPONSE REGULATORY DOMAIN-CONTAINING PROTEIN"/>
    <property type="match status" value="1"/>
</dbReference>
<dbReference type="Pfam" id="PF00072">
    <property type="entry name" value="Response_reg"/>
    <property type="match status" value="1"/>
</dbReference>
<protein>
    <recommendedName>
        <fullName evidence="3">Response regulatory domain-containing protein</fullName>
    </recommendedName>
</protein>
<evidence type="ECO:0000313" key="5">
    <source>
        <dbReference type="Proteomes" id="UP001059971"/>
    </source>
</evidence>
<dbReference type="InterPro" id="IPR011006">
    <property type="entry name" value="CheY-like_superfamily"/>
</dbReference>
<gene>
    <name evidence="4" type="ORF">SBA_ch1_00310</name>
</gene>